<gene>
    <name evidence="2" type="ORF">UT27_C0001G0048</name>
</gene>
<proteinExistence type="predicted"/>
<comment type="caution">
    <text evidence="2">The sequence shown here is derived from an EMBL/GenBank/DDBJ whole genome shotgun (WGS) entry which is preliminary data.</text>
</comment>
<dbReference type="Proteomes" id="UP000033998">
    <property type="component" value="Unassembled WGS sequence"/>
</dbReference>
<reference evidence="2 3" key="1">
    <citation type="journal article" date="2015" name="Nature">
        <title>rRNA introns, odd ribosomes, and small enigmatic genomes across a large radiation of phyla.</title>
        <authorList>
            <person name="Brown C.T."/>
            <person name="Hug L.A."/>
            <person name="Thomas B.C."/>
            <person name="Sharon I."/>
            <person name="Castelle C.J."/>
            <person name="Singh A."/>
            <person name="Wilkins M.J."/>
            <person name="Williams K.H."/>
            <person name="Banfield J.F."/>
        </authorList>
    </citation>
    <scope>NUCLEOTIDE SEQUENCE [LARGE SCALE GENOMIC DNA]</scope>
</reference>
<evidence type="ECO:0000256" key="1">
    <source>
        <dbReference type="SAM" id="MobiDB-lite"/>
    </source>
</evidence>
<evidence type="ECO:0000313" key="3">
    <source>
        <dbReference type="Proteomes" id="UP000033998"/>
    </source>
</evidence>
<organism evidence="2 3">
    <name type="scientific">Candidatus Nomurabacteria bacterium GW2011_GWD2_39_12</name>
    <dbReference type="NCBI Taxonomy" id="1618759"/>
    <lineage>
        <taxon>Bacteria</taxon>
        <taxon>Candidatus Nomuraibacteriota</taxon>
    </lineage>
</organism>
<evidence type="ECO:0000313" key="2">
    <source>
        <dbReference type="EMBL" id="KKR02270.1"/>
    </source>
</evidence>
<feature type="region of interest" description="Disordered" evidence="1">
    <location>
        <begin position="68"/>
        <end position="99"/>
    </location>
</feature>
<sequence length="513" mass="55389">MKKSLIIIFISIVFLSPQFALASWWNPFSWFNKKPVIPVEEIKVEVPQKPTPVIKPVEKKGVILNSKPTVKKTSSPINSQTKETGKENKPNPLSPVVPPTINEPKAAALSISNVNIDPKTTSVYISWQTNMASESKLLLNGTAYQSKNGVDALHYVEIKDLNAGRSYTGSITALANNAWANQEITFSTKPTPPATILIKKEIGTLAFISGGHNGGNINLVKNGVIEQTLWEAVASVGVKDLEITSLKLRNVGSAQTSAFSNLKLYINENFVSSVSSVDANGYANFDFPSIKLSVGNVSFRFTGDIKSGNSRTVQFSLRNSSDINVVEIDTKEKITPSGTPISSIATTFTIEPGRLTITKSTDSPSGTVLAGASNVVLARYKLEAFNEEIRFGSLRITLKTNNDNLNSLRNVALYVDGTKISYSYSLKEESIEPHYLDIGATFAPLKLLPSQSVIVEVRGDIYDDDGTNDVASGNTIQIILLPGNANAQLVESLSSLSVPTGQLLGNILSVIEP</sequence>
<dbReference type="EMBL" id="LBWE01000001">
    <property type="protein sequence ID" value="KKR02270.1"/>
    <property type="molecule type" value="Genomic_DNA"/>
</dbReference>
<name>A0A837HTK6_9BACT</name>
<dbReference type="AlphaFoldDB" id="A0A837HTK6"/>
<protein>
    <submittedName>
        <fullName evidence="2">Uncharacterized protein</fullName>
    </submittedName>
</protein>
<accession>A0A837HTK6</accession>
<feature type="compositionally biased region" description="Polar residues" evidence="1">
    <location>
        <begin position="68"/>
        <end position="82"/>
    </location>
</feature>